<name>A0A6C0HGT8_9ZZZZ</name>
<dbReference type="AlphaFoldDB" id="A0A6C0HGT8"/>
<evidence type="ECO:0000313" key="1">
    <source>
        <dbReference type="EMBL" id="QHT79600.1"/>
    </source>
</evidence>
<sequence>MIHTQNGKFAVSFILGIGLASLFRKVCNDRNCIVFKAPALEEVTSNIYEYNNKCYTFKEHAVKCGSAEQEVDFA</sequence>
<proteinExistence type="predicted"/>
<accession>A0A6C0HGT8</accession>
<reference evidence="1" key="1">
    <citation type="journal article" date="2020" name="Nature">
        <title>Giant virus diversity and host interactions through global metagenomics.</title>
        <authorList>
            <person name="Schulz F."/>
            <person name="Roux S."/>
            <person name="Paez-Espino D."/>
            <person name="Jungbluth S."/>
            <person name="Walsh D.A."/>
            <person name="Denef V.J."/>
            <person name="McMahon K.D."/>
            <person name="Konstantinidis K.T."/>
            <person name="Eloe-Fadrosh E.A."/>
            <person name="Kyrpides N.C."/>
            <person name="Woyke T."/>
        </authorList>
    </citation>
    <scope>NUCLEOTIDE SEQUENCE</scope>
    <source>
        <strain evidence="1">GVMAG-M-3300023184-101</strain>
    </source>
</reference>
<protein>
    <submittedName>
        <fullName evidence="1">Uncharacterized protein</fullName>
    </submittedName>
</protein>
<dbReference type="EMBL" id="MN739950">
    <property type="protein sequence ID" value="QHT79600.1"/>
    <property type="molecule type" value="Genomic_DNA"/>
</dbReference>
<organism evidence="1">
    <name type="scientific">viral metagenome</name>
    <dbReference type="NCBI Taxonomy" id="1070528"/>
    <lineage>
        <taxon>unclassified sequences</taxon>
        <taxon>metagenomes</taxon>
        <taxon>organismal metagenomes</taxon>
    </lineage>
</organism>